<gene>
    <name evidence="1" type="ORF">E2C01_027554</name>
</gene>
<reference evidence="1 2" key="1">
    <citation type="submission" date="2019-05" db="EMBL/GenBank/DDBJ databases">
        <title>Another draft genome of Portunus trituberculatus and its Hox gene families provides insights of decapod evolution.</title>
        <authorList>
            <person name="Jeong J.-H."/>
            <person name="Song I."/>
            <person name="Kim S."/>
            <person name="Choi T."/>
            <person name="Kim D."/>
            <person name="Ryu S."/>
            <person name="Kim W."/>
        </authorList>
    </citation>
    <scope>NUCLEOTIDE SEQUENCE [LARGE SCALE GENOMIC DNA]</scope>
    <source>
        <tissue evidence="1">Muscle</tissue>
    </source>
</reference>
<dbReference type="EMBL" id="VSRR010003000">
    <property type="protein sequence ID" value="MPC34173.1"/>
    <property type="molecule type" value="Genomic_DNA"/>
</dbReference>
<proteinExistence type="predicted"/>
<dbReference type="Proteomes" id="UP000324222">
    <property type="component" value="Unassembled WGS sequence"/>
</dbReference>
<evidence type="ECO:0000313" key="2">
    <source>
        <dbReference type="Proteomes" id="UP000324222"/>
    </source>
</evidence>
<protein>
    <submittedName>
        <fullName evidence="1">Uncharacterized protein</fullName>
    </submittedName>
</protein>
<comment type="caution">
    <text evidence="1">The sequence shown here is derived from an EMBL/GenBank/DDBJ whole genome shotgun (WGS) entry which is preliminary data.</text>
</comment>
<organism evidence="1 2">
    <name type="scientific">Portunus trituberculatus</name>
    <name type="common">Swimming crab</name>
    <name type="synonym">Neptunus trituberculatus</name>
    <dbReference type="NCBI Taxonomy" id="210409"/>
    <lineage>
        <taxon>Eukaryota</taxon>
        <taxon>Metazoa</taxon>
        <taxon>Ecdysozoa</taxon>
        <taxon>Arthropoda</taxon>
        <taxon>Crustacea</taxon>
        <taxon>Multicrustacea</taxon>
        <taxon>Malacostraca</taxon>
        <taxon>Eumalacostraca</taxon>
        <taxon>Eucarida</taxon>
        <taxon>Decapoda</taxon>
        <taxon>Pleocyemata</taxon>
        <taxon>Brachyura</taxon>
        <taxon>Eubrachyura</taxon>
        <taxon>Portunoidea</taxon>
        <taxon>Portunidae</taxon>
        <taxon>Portuninae</taxon>
        <taxon>Portunus</taxon>
    </lineage>
</organism>
<sequence length="79" mass="8689">MCLRVRVCSYSIHPSYIHQNFHILSPTTTTTTTTTTTITTTITITTTTTTATRSDTLTCLEIKGGKLLLIKELLTCLPV</sequence>
<keyword evidence="2" id="KW-1185">Reference proteome</keyword>
<name>A0A5B7EMA1_PORTR</name>
<accession>A0A5B7EMA1</accession>
<evidence type="ECO:0000313" key="1">
    <source>
        <dbReference type="EMBL" id="MPC34173.1"/>
    </source>
</evidence>
<dbReference type="AlphaFoldDB" id="A0A5B7EMA1"/>